<organism>
    <name type="scientific">Pediculus humanus subsp. corporis</name>
    <name type="common">Body louse</name>
    <dbReference type="NCBI Taxonomy" id="121224"/>
    <lineage>
        <taxon>Eukaryota</taxon>
        <taxon>Metazoa</taxon>
        <taxon>Ecdysozoa</taxon>
        <taxon>Arthropoda</taxon>
        <taxon>Hexapoda</taxon>
        <taxon>Insecta</taxon>
        <taxon>Pterygota</taxon>
        <taxon>Neoptera</taxon>
        <taxon>Paraneoptera</taxon>
        <taxon>Psocodea</taxon>
        <taxon>Troctomorpha</taxon>
        <taxon>Phthiraptera</taxon>
        <taxon>Anoplura</taxon>
        <taxon>Pediculidae</taxon>
        <taxon>Pediculus</taxon>
    </lineage>
</organism>
<dbReference type="CDD" id="cd14080">
    <property type="entry name" value="STKc_TSSK-like"/>
    <property type="match status" value="1"/>
</dbReference>
<keyword evidence="4" id="KW-0479">Metal-binding</keyword>
<evidence type="ECO:0000259" key="11">
    <source>
        <dbReference type="PROSITE" id="PS50011"/>
    </source>
</evidence>
<dbReference type="InterPro" id="IPR000719">
    <property type="entry name" value="Prot_kinase_dom"/>
</dbReference>
<evidence type="ECO:0000256" key="8">
    <source>
        <dbReference type="ARBA" id="ARBA00022842"/>
    </source>
</evidence>
<dbReference type="GeneID" id="8234289"/>
<evidence type="ECO:0000256" key="9">
    <source>
        <dbReference type="ARBA" id="ARBA00022843"/>
    </source>
</evidence>
<dbReference type="InParanoid" id="E0VS72"/>
<keyword evidence="5" id="KW-0547">Nucleotide-binding</keyword>
<evidence type="ECO:0000256" key="10">
    <source>
        <dbReference type="ARBA" id="ARBA00022871"/>
    </source>
</evidence>
<protein>
    <submittedName>
        <fullName evidence="12">cAMP-dependent protein kinase catalytic subunit, putative</fullName>
        <ecNumber evidence="12">2.7.11.17</ecNumber>
    </submittedName>
</protein>
<dbReference type="GO" id="GO:0035556">
    <property type="term" value="P:intracellular signal transduction"/>
    <property type="evidence" value="ECO:0007669"/>
    <property type="project" value="TreeGrafter"/>
</dbReference>
<keyword evidence="6" id="KW-0221">Differentiation</keyword>
<dbReference type="GO" id="GO:0004683">
    <property type="term" value="F:calcium/calmodulin-dependent protein kinase activity"/>
    <property type="evidence" value="ECO:0007669"/>
    <property type="project" value="UniProtKB-EC"/>
</dbReference>
<dbReference type="STRING" id="121224.E0VS72"/>
<dbReference type="CTD" id="8234289"/>
<dbReference type="HOGENOM" id="CLU_000288_63_0_1"/>
<dbReference type="Gene3D" id="1.10.510.10">
    <property type="entry name" value="Transferase(Phosphotransferase) domain 1"/>
    <property type="match status" value="1"/>
</dbReference>
<keyword evidence="8" id="KW-0460">Magnesium</keyword>
<evidence type="ECO:0000313" key="14">
    <source>
        <dbReference type="Proteomes" id="UP000009046"/>
    </source>
</evidence>
<reference evidence="12" key="1">
    <citation type="submission" date="2007-04" db="EMBL/GenBank/DDBJ databases">
        <title>Annotation of Pediculus humanus corporis strain USDA.</title>
        <authorList>
            <person name="Kirkness E."/>
            <person name="Hannick L."/>
            <person name="Hass B."/>
            <person name="Bruggner R."/>
            <person name="Lawson D."/>
            <person name="Bidwell S."/>
            <person name="Joardar V."/>
            <person name="Caler E."/>
            <person name="Walenz B."/>
            <person name="Inman J."/>
            <person name="Schobel S."/>
            <person name="Galinsky K."/>
            <person name="Amedeo P."/>
            <person name="Strausberg R."/>
        </authorList>
    </citation>
    <scope>NUCLEOTIDE SEQUENCE</scope>
    <source>
        <strain evidence="12">USDA</strain>
    </source>
</reference>
<evidence type="ECO:0000313" key="13">
    <source>
        <dbReference type="EnsemblMetazoa" id="PHUM412210-PA"/>
    </source>
</evidence>
<evidence type="ECO:0000256" key="5">
    <source>
        <dbReference type="ARBA" id="ARBA00022741"/>
    </source>
</evidence>
<dbReference type="RefSeq" id="XP_002428966.1">
    <property type="nucleotide sequence ID" value="XM_002428921.1"/>
</dbReference>
<dbReference type="EMBL" id="AAZO01005064">
    <property type="status" value="NOT_ANNOTATED_CDS"/>
    <property type="molecule type" value="Genomic_DNA"/>
</dbReference>
<dbReference type="GO" id="GO:0007283">
    <property type="term" value="P:spermatogenesis"/>
    <property type="evidence" value="ECO:0007669"/>
    <property type="project" value="UniProtKB-KW"/>
</dbReference>
<dbReference type="SUPFAM" id="SSF56112">
    <property type="entry name" value="Protein kinase-like (PK-like)"/>
    <property type="match status" value="1"/>
</dbReference>
<dbReference type="PROSITE" id="PS50011">
    <property type="entry name" value="PROTEIN_KINASE_DOM"/>
    <property type="match status" value="1"/>
</dbReference>
<evidence type="ECO:0000256" key="4">
    <source>
        <dbReference type="ARBA" id="ARBA00022723"/>
    </source>
</evidence>
<proteinExistence type="predicted"/>
<dbReference type="eggNOG" id="KOG0583">
    <property type="taxonomic scope" value="Eukaryota"/>
</dbReference>
<evidence type="ECO:0000256" key="2">
    <source>
        <dbReference type="ARBA" id="ARBA00022473"/>
    </source>
</evidence>
<dbReference type="InterPro" id="IPR008271">
    <property type="entry name" value="Ser/Thr_kinase_AS"/>
</dbReference>
<keyword evidence="9" id="KW-0832">Ubl conjugation</keyword>
<keyword evidence="12" id="KW-0808">Transferase</keyword>
<dbReference type="EC" id="2.7.11.17" evidence="12"/>
<reference evidence="13" key="3">
    <citation type="submission" date="2020-05" db="UniProtKB">
        <authorList>
            <consortium name="EnsemblMetazoa"/>
        </authorList>
    </citation>
    <scope>IDENTIFICATION</scope>
    <source>
        <strain evidence="13">USDA</strain>
    </source>
</reference>
<keyword evidence="10" id="KW-0744">Spermatogenesis</keyword>
<dbReference type="AlphaFoldDB" id="E0VS72"/>
<comment type="cofactor">
    <cofactor evidence="1">
        <name>Mg(2+)</name>
        <dbReference type="ChEBI" id="CHEBI:18420"/>
    </cofactor>
</comment>
<dbReference type="PANTHER" id="PTHR24346:SF102">
    <property type="entry name" value="TESTIS-SPECIFIC SERINE_THREONINE-PROTEIN KINASE 1"/>
    <property type="match status" value="1"/>
</dbReference>
<dbReference type="PANTHER" id="PTHR24346">
    <property type="entry name" value="MAP/MICROTUBULE AFFINITY-REGULATING KINASE"/>
    <property type="match status" value="1"/>
</dbReference>
<dbReference type="PROSITE" id="PS00108">
    <property type="entry name" value="PROTEIN_KINASE_ST"/>
    <property type="match status" value="1"/>
</dbReference>
<dbReference type="GO" id="GO:0030154">
    <property type="term" value="P:cell differentiation"/>
    <property type="evidence" value="ECO:0007669"/>
    <property type="project" value="UniProtKB-KW"/>
</dbReference>
<evidence type="ECO:0000256" key="1">
    <source>
        <dbReference type="ARBA" id="ARBA00001946"/>
    </source>
</evidence>
<name>E0VS72_PEDHC</name>
<sequence length="390" mass="43404">MLAGSVGVGKNRVRPITCKITNNTNGESNNNDCFTSQKPQTAVGVALKETHKTNPSSPDKKTKAKPIAALLNKSQPLTKTGGQLQQKNIVKELNGLSAEVAKVLRDEGYVIGKSIGEGSYCKVRVAFKTTEHGFDKKIACKMIDKKKASNEFVVKFLPRELSIIKRISHPNIVSVHNVFEIENTVFIFMELCEQGDLLDYIRNKGALSEHRAKHFFRQIVNAVEYLHSLDIAHRDLKCENVLLSKRDVVKITDFGFARWCKNDAGQRILSETFCGSAAYAAPEILQGHAYNPKMYDIWSLGCVLYIMLTATMPFDDSNVAQMLEIQLTKSLTFPSKSQVLVSPLAKKLVMHLLAPDITRRATLAQVSKSFWLQRPVTPPGTKNTVPTSKK</sequence>
<dbReference type="KEGG" id="phu:Phum_PHUM412210"/>
<dbReference type="SMART" id="SM00220">
    <property type="entry name" value="S_TKc"/>
    <property type="match status" value="1"/>
</dbReference>
<evidence type="ECO:0000256" key="6">
    <source>
        <dbReference type="ARBA" id="ARBA00022782"/>
    </source>
</evidence>
<feature type="domain" description="Protein kinase" evidence="11">
    <location>
        <begin position="109"/>
        <end position="372"/>
    </location>
</feature>
<accession>E0VS72</accession>
<dbReference type="GO" id="GO:0050321">
    <property type="term" value="F:tau-protein kinase activity"/>
    <property type="evidence" value="ECO:0007669"/>
    <property type="project" value="TreeGrafter"/>
</dbReference>
<evidence type="ECO:0000256" key="3">
    <source>
        <dbReference type="ARBA" id="ARBA00022553"/>
    </source>
</evidence>
<dbReference type="EMBL" id="DS235745">
    <property type="protein sequence ID" value="EEB16228.1"/>
    <property type="molecule type" value="Genomic_DNA"/>
</dbReference>
<dbReference type="GO" id="GO:0000226">
    <property type="term" value="P:microtubule cytoskeleton organization"/>
    <property type="evidence" value="ECO:0007669"/>
    <property type="project" value="TreeGrafter"/>
</dbReference>
<dbReference type="InterPro" id="IPR011009">
    <property type="entry name" value="Kinase-like_dom_sf"/>
</dbReference>
<reference evidence="12" key="2">
    <citation type="submission" date="2007-04" db="EMBL/GenBank/DDBJ databases">
        <title>The genome of the human body louse.</title>
        <authorList>
            <consortium name="The Human Body Louse Genome Consortium"/>
            <person name="Kirkness E."/>
            <person name="Walenz B."/>
            <person name="Hass B."/>
            <person name="Bruggner R."/>
            <person name="Strausberg R."/>
        </authorList>
    </citation>
    <scope>NUCLEOTIDE SEQUENCE</scope>
    <source>
        <strain evidence="12">USDA</strain>
    </source>
</reference>
<dbReference type="EnsemblMetazoa" id="PHUM412210-RA">
    <property type="protein sequence ID" value="PHUM412210-PA"/>
    <property type="gene ID" value="PHUM412210"/>
</dbReference>
<keyword evidence="7" id="KW-0067">ATP-binding</keyword>
<keyword evidence="12" id="KW-0418">Kinase</keyword>
<dbReference type="OrthoDB" id="541276at2759"/>
<evidence type="ECO:0000256" key="7">
    <source>
        <dbReference type="ARBA" id="ARBA00022840"/>
    </source>
</evidence>
<dbReference type="Pfam" id="PF00069">
    <property type="entry name" value="Pkinase"/>
    <property type="match status" value="1"/>
</dbReference>
<gene>
    <name evidence="13" type="primary">8234289</name>
    <name evidence="12" type="ORF">Phum_PHUM412210</name>
</gene>
<keyword evidence="2" id="KW-0217">Developmental protein</keyword>
<dbReference type="GO" id="GO:0000287">
    <property type="term" value="F:magnesium ion binding"/>
    <property type="evidence" value="ECO:0007669"/>
    <property type="project" value="UniProtKB-ARBA"/>
</dbReference>
<keyword evidence="3" id="KW-0597">Phosphoprotein</keyword>
<dbReference type="FunFam" id="1.10.510.10:FF:000658">
    <property type="entry name" value="Protein CBG12184"/>
    <property type="match status" value="1"/>
</dbReference>
<evidence type="ECO:0000313" key="12">
    <source>
        <dbReference type="EMBL" id="EEB16228.1"/>
    </source>
</evidence>
<keyword evidence="14" id="KW-1185">Reference proteome</keyword>
<dbReference type="GO" id="GO:0005737">
    <property type="term" value="C:cytoplasm"/>
    <property type="evidence" value="ECO:0007669"/>
    <property type="project" value="TreeGrafter"/>
</dbReference>
<dbReference type="OMA" id="FGFARWC"/>
<dbReference type="VEuPathDB" id="VectorBase:PHUM412210"/>
<dbReference type="Proteomes" id="UP000009046">
    <property type="component" value="Unassembled WGS sequence"/>
</dbReference>
<dbReference type="GO" id="GO:0005524">
    <property type="term" value="F:ATP binding"/>
    <property type="evidence" value="ECO:0007669"/>
    <property type="project" value="UniProtKB-KW"/>
</dbReference>